<name>A0AAE0PB76_SORBR</name>
<feature type="domain" description="Jacalin-type lectin" evidence="2">
    <location>
        <begin position="319"/>
        <end position="467"/>
    </location>
</feature>
<reference evidence="3" key="2">
    <citation type="submission" date="2023-07" db="EMBL/GenBank/DDBJ databases">
        <authorList>
            <consortium name="Lawrence Berkeley National Laboratory"/>
            <person name="Haridas S."/>
            <person name="Hensen N."/>
            <person name="Bonometti L."/>
            <person name="Westerberg I."/>
            <person name="Brannstrom I.O."/>
            <person name="Guillou S."/>
            <person name="Cros-Aarteil S."/>
            <person name="Calhoun S."/>
            <person name="Kuo A."/>
            <person name="Mondo S."/>
            <person name="Pangilinan J."/>
            <person name="Riley R."/>
            <person name="LaButti K."/>
            <person name="Andreopoulos B."/>
            <person name="Lipzen A."/>
            <person name="Chen C."/>
            <person name="Yanf M."/>
            <person name="Daum C."/>
            <person name="Ng V."/>
            <person name="Clum A."/>
            <person name="Steindorff A."/>
            <person name="Ohm R."/>
            <person name="Martin F."/>
            <person name="Silar P."/>
            <person name="Natvig D."/>
            <person name="Lalanne C."/>
            <person name="Gautier V."/>
            <person name="Ament-velasquez S.L."/>
            <person name="Kruys A."/>
            <person name="Hutchinson M.I."/>
            <person name="Powell A.J."/>
            <person name="Barry K."/>
            <person name="Miller A.N."/>
            <person name="Grigoriev I.V."/>
            <person name="Debuchy R."/>
            <person name="Gladieux P."/>
            <person name="Thoren M.H."/>
            <person name="Johannesson H."/>
        </authorList>
    </citation>
    <scope>NUCLEOTIDE SEQUENCE</scope>
    <source>
        <strain evidence="3">FGSC 1904</strain>
    </source>
</reference>
<dbReference type="Pfam" id="PF01419">
    <property type="entry name" value="Jacalin"/>
    <property type="match status" value="1"/>
</dbReference>
<dbReference type="SUPFAM" id="SSF51101">
    <property type="entry name" value="Mannose-binding lectins"/>
    <property type="match status" value="1"/>
</dbReference>
<gene>
    <name evidence="3" type="ORF">B0T20DRAFT_500117</name>
</gene>
<dbReference type="SMART" id="SM00915">
    <property type="entry name" value="Jacalin"/>
    <property type="match status" value="1"/>
</dbReference>
<dbReference type="InterPro" id="IPR036691">
    <property type="entry name" value="Endo/exonu/phosph_ase_sf"/>
</dbReference>
<comment type="caution">
    <text evidence="3">The sequence shown here is derived from an EMBL/GenBank/DDBJ whole genome shotgun (WGS) entry which is preliminary data.</text>
</comment>
<dbReference type="PANTHER" id="PTHR16320:SF1">
    <property type="entry name" value="SPHINGOMYELINASE DDB_G0288017"/>
    <property type="match status" value="1"/>
</dbReference>
<evidence type="ECO:0000313" key="3">
    <source>
        <dbReference type="EMBL" id="KAK3396762.1"/>
    </source>
</evidence>
<dbReference type="EMBL" id="JAUTDP010000008">
    <property type="protein sequence ID" value="KAK3396762.1"/>
    <property type="molecule type" value="Genomic_DNA"/>
</dbReference>
<dbReference type="Gene3D" id="3.60.10.10">
    <property type="entry name" value="Endonuclease/exonuclease/phosphatase"/>
    <property type="match status" value="1"/>
</dbReference>
<feature type="signal peptide" evidence="1">
    <location>
        <begin position="1"/>
        <end position="19"/>
    </location>
</feature>
<evidence type="ECO:0000259" key="2">
    <source>
        <dbReference type="PROSITE" id="PS51752"/>
    </source>
</evidence>
<dbReference type="SUPFAM" id="SSF56219">
    <property type="entry name" value="DNase I-like"/>
    <property type="match status" value="1"/>
</dbReference>
<dbReference type="PROSITE" id="PS51752">
    <property type="entry name" value="JACALIN_LECTIN"/>
    <property type="match status" value="1"/>
</dbReference>
<dbReference type="Gene3D" id="2.100.10.30">
    <property type="entry name" value="Jacalin-like lectin domain"/>
    <property type="match status" value="1"/>
</dbReference>
<proteinExistence type="predicted"/>
<dbReference type="AlphaFoldDB" id="A0AAE0PB76"/>
<dbReference type="GO" id="GO:0005737">
    <property type="term" value="C:cytoplasm"/>
    <property type="evidence" value="ECO:0007669"/>
    <property type="project" value="TreeGrafter"/>
</dbReference>
<organism evidence="3 4">
    <name type="scientific">Sordaria brevicollis</name>
    <dbReference type="NCBI Taxonomy" id="83679"/>
    <lineage>
        <taxon>Eukaryota</taxon>
        <taxon>Fungi</taxon>
        <taxon>Dikarya</taxon>
        <taxon>Ascomycota</taxon>
        <taxon>Pezizomycotina</taxon>
        <taxon>Sordariomycetes</taxon>
        <taxon>Sordariomycetidae</taxon>
        <taxon>Sordariales</taxon>
        <taxon>Sordariaceae</taxon>
        <taxon>Sordaria</taxon>
    </lineage>
</organism>
<evidence type="ECO:0000313" key="4">
    <source>
        <dbReference type="Proteomes" id="UP001281003"/>
    </source>
</evidence>
<dbReference type="InterPro" id="IPR036404">
    <property type="entry name" value="Jacalin-like_lectin_dom_sf"/>
</dbReference>
<dbReference type="InterPro" id="IPR038772">
    <property type="entry name" value="Sph/SMPD2-like"/>
</dbReference>
<evidence type="ECO:0000256" key="1">
    <source>
        <dbReference type="SAM" id="SignalP"/>
    </source>
</evidence>
<dbReference type="GO" id="GO:0004767">
    <property type="term" value="F:sphingomyelin phosphodiesterase activity"/>
    <property type="evidence" value="ECO:0007669"/>
    <property type="project" value="InterPro"/>
</dbReference>
<dbReference type="Pfam" id="PF22669">
    <property type="entry name" value="Exo_endo_phos2"/>
    <property type="match status" value="1"/>
</dbReference>
<accession>A0AAE0PB76</accession>
<dbReference type="GO" id="GO:0016791">
    <property type="term" value="F:phosphatase activity"/>
    <property type="evidence" value="ECO:0007669"/>
    <property type="project" value="InterPro"/>
</dbReference>
<dbReference type="GO" id="GO:0004519">
    <property type="term" value="F:endonuclease activity"/>
    <property type="evidence" value="ECO:0007669"/>
    <property type="project" value="UniProtKB-KW"/>
</dbReference>
<keyword evidence="4" id="KW-1185">Reference proteome</keyword>
<keyword evidence="3" id="KW-0540">Nuclease</keyword>
<keyword evidence="3" id="KW-0255">Endonuclease</keyword>
<dbReference type="Proteomes" id="UP001281003">
    <property type="component" value="Unassembled WGS sequence"/>
</dbReference>
<dbReference type="PANTHER" id="PTHR16320">
    <property type="entry name" value="SPHINGOMYELINASE FAMILY MEMBER"/>
    <property type="match status" value="1"/>
</dbReference>
<keyword evidence="1" id="KW-0732">Signal</keyword>
<dbReference type="InterPro" id="IPR000300">
    <property type="entry name" value="IPPc"/>
</dbReference>
<dbReference type="GO" id="GO:0046856">
    <property type="term" value="P:phosphatidylinositol dephosphorylation"/>
    <property type="evidence" value="ECO:0007669"/>
    <property type="project" value="InterPro"/>
</dbReference>
<keyword evidence="3" id="KW-0378">Hydrolase</keyword>
<feature type="chain" id="PRO_5042120345" evidence="1">
    <location>
        <begin position="20"/>
        <end position="468"/>
    </location>
</feature>
<dbReference type="InterPro" id="IPR001229">
    <property type="entry name" value="Jacalin-like_lectin_dom"/>
</dbReference>
<sequence>MKLSNAFTNSALLAQAVAAAATTSGDLTILSMNVAGLPAILNPNDVAGGKENAAKLIGSKFVEYGYDVIHVQEDFNYHAHLYSTTTSLPHRTPTSGGVPFGSGLNTLSRFPWLASSFERIKWSKSSCASEFDCLTPKGFTFMRVALSSSSPTSGGEGEKGVEVYVDFYNLHTDAGTEKGDLEARNDNLRQVAEWVEEKSKGNAVLVFGDLNSRYSRVGDTGVRSLLRSENPDGVGLEDVWVELHQGGIVPSNAGVCGNPAEDIKCEIVDKVLYRSSPLVDLTMTAFDYVGPKFLSEEGEVLSDHNPVLVNLTWSAGTKLRQSGFWGGAAEGTWFNDASILSTTPEPIRPSKITFRGGSRLDSVSLTVSYSGGQGTTELVHGGRGGTESSLTLEEGEYWVKSELCKGEKNKKVRNFYVKATTSKGRTVESGTRTQECKVFEAEEGWQVVGFLGESGDEVDLLGFVYGRI</sequence>
<protein>
    <submittedName>
        <fullName evidence="3">Endonuclease/exonuclease/phosphatase</fullName>
    </submittedName>
</protein>
<reference evidence="3" key="1">
    <citation type="journal article" date="2023" name="Mol. Phylogenet. Evol.">
        <title>Genome-scale phylogeny and comparative genomics of the fungal order Sordariales.</title>
        <authorList>
            <person name="Hensen N."/>
            <person name="Bonometti L."/>
            <person name="Westerberg I."/>
            <person name="Brannstrom I.O."/>
            <person name="Guillou S."/>
            <person name="Cros-Aarteil S."/>
            <person name="Calhoun S."/>
            <person name="Haridas S."/>
            <person name="Kuo A."/>
            <person name="Mondo S."/>
            <person name="Pangilinan J."/>
            <person name="Riley R."/>
            <person name="LaButti K."/>
            <person name="Andreopoulos B."/>
            <person name="Lipzen A."/>
            <person name="Chen C."/>
            <person name="Yan M."/>
            <person name="Daum C."/>
            <person name="Ng V."/>
            <person name="Clum A."/>
            <person name="Steindorff A."/>
            <person name="Ohm R.A."/>
            <person name="Martin F."/>
            <person name="Silar P."/>
            <person name="Natvig D.O."/>
            <person name="Lalanne C."/>
            <person name="Gautier V."/>
            <person name="Ament-Velasquez S.L."/>
            <person name="Kruys A."/>
            <person name="Hutchinson M.I."/>
            <person name="Powell A.J."/>
            <person name="Barry K."/>
            <person name="Miller A.N."/>
            <person name="Grigoriev I.V."/>
            <person name="Debuchy R."/>
            <person name="Gladieux P."/>
            <person name="Hiltunen Thoren M."/>
            <person name="Johannesson H."/>
        </authorList>
    </citation>
    <scope>NUCLEOTIDE SEQUENCE</scope>
    <source>
        <strain evidence="3">FGSC 1904</strain>
    </source>
</reference>